<dbReference type="AlphaFoldDB" id="A0A060UQU4"/>
<comment type="caution">
    <text evidence="1">The sequence shown here is derived from an EMBL/GenBank/DDBJ whole genome shotgun (WGS) entry which is preliminary data.</text>
</comment>
<evidence type="ECO:0000313" key="1">
    <source>
        <dbReference type="EMBL" id="CDQ09173.1"/>
    </source>
</evidence>
<protein>
    <submittedName>
        <fullName evidence="1">Uncharacterized protein</fullName>
    </submittedName>
</protein>
<sequence>MNRARTRFSWVWVTLDHCCIALRLGEDGGHGQDGREGTLLAQTVTGIGKAEEDLAQPSICASLKVTVCIGVWVHSDCGCGCGWASQARAYGWRG</sequence>
<accession>A0A060UQU4</accession>
<reference evidence="1" key="1">
    <citation type="submission" date="2014-03" db="EMBL/GenBank/DDBJ databases">
        <authorList>
            <person name="Genoscope - CEA"/>
        </authorList>
    </citation>
    <scope>NUCLEOTIDE SEQUENCE [LARGE SCALE GENOMIC DNA]</scope>
    <source>
        <strain evidence="1">CF27</strain>
    </source>
</reference>
<organism evidence="1">
    <name type="scientific">Acidithiobacillus ferrivorans</name>
    <dbReference type="NCBI Taxonomy" id="160808"/>
    <lineage>
        <taxon>Bacteria</taxon>
        <taxon>Pseudomonadati</taxon>
        <taxon>Pseudomonadota</taxon>
        <taxon>Acidithiobacillia</taxon>
        <taxon>Acidithiobacillales</taxon>
        <taxon>Acidithiobacillaceae</taxon>
        <taxon>Acidithiobacillus</taxon>
    </lineage>
</organism>
<name>A0A060UQU4_9PROT</name>
<proteinExistence type="predicted"/>
<gene>
    <name evidence="1" type="ORF">AFERRI_240007</name>
</gene>
<dbReference type="EMBL" id="CCCS020000017">
    <property type="protein sequence ID" value="CDQ09173.1"/>
    <property type="molecule type" value="Genomic_DNA"/>
</dbReference>
<reference evidence="1" key="2">
    <citation type="submission" date="2014-07" db="EMBL/GenBank/DDBJ databases">
        <title>Initial genome analysis of the psychrotolerant acidophile Acidithiobacillus ferrivorans CF27: insights into iron and sulfur oxidation pathways and into biofilm formation.</title>
        <authorList>
            <person name="Talla E."/>
            <person name="Hedrich S."/>
            <person name="Mangenot S."/>
            <person name="Ji B."/>
            <person name="Johnson D.B."/>
            <person name="Barbe V."/>
            <person name="Bonnefoy V."/>
        </authorList>
    </citation>
    <scope>NUCLEOTIDE SEQUENCE [LARGE SCALE GENOMIC DNA]</scope>
    <source>
        <strain evidence="1">CF27</strain>
    </source>
</reference>